<evidence type="ECO:0000313" key="1">
    <source>
        <dbReference type="EMBL" id="AHG19534.2"/>
    </source>
</evidence>
<evidence type="ECO:0000313" key="2">
    <source>
        <dbReference type="Proteomes" id="UP000019030"/>
    </source>
</evidence>
<dbReference type="InterPro" id="IPR050682">
    <property type="entry name" value="ModA/WtpA"/>
</dbReference>
<dbReference type="Proteomes" id="UP000019030">
    <property type="component" value="Chromosome"/>
</dbReference>
<dbReference type="EMBL" id="CP007044">
    <property type="protein sequence ID" value="AHG19534.2"/>
    <property type="molecule type" value="Genomic_DNA"/>
</dbReference>
<dbReference type="KEGG" id="sfo:Z042_07845"/>
<dbReference type="eggNOG" id="COG0725">
    <property type="taxonomic scope" value="Bacteria"/>
</dbReference>
<organism evidence="1 2">
    <name type="scientific">Chania multitudinisentens RB-25</name>
    <dbReference type="NCBI Taxonomy" id="1441930"/>
    <lineage>
        <taxon>Bacteria</taxon>
        <taxon>Pseudomonadati</taxon>
        <taxon>Pseudomonadota</taxon>
        <taxon>Gammaproteobacteria</taxon>
        <taxon>Enterobacterales</taxon>
        <taxon>Yersiniaceae</taxon>
        <taxon>Chania</taxon>
    </lineage>
</organism>
<dbReference type="HOGENOM" id="CLU_079071_0_0_6"/>
<protein>
    <submittedName>
        <fullName evidence="1">Molybdenum ABC transporter substrate-binding protein</fullName>
    </submittedName>
</protein>
<reference evidence="1 2" key="2">
    <citation type="submission" date="2015-03" db="EMBL/GenBank/DDBJ databases">
        <authorList>
            <person name="Chan K.-G."/>
        </authorList>
    </citation>
    <scope>NUCLEOTIDE SEQUENCE [LARGE SCALE GENOMIC DNA]</scope>
    <source>
        <strain evidence="1 2">RB-25</strain>
    </source>
</reference>
<proteinExistence type="predicted"/>
<dbReference type="Gene3D" id="3.40.190.10">
    <property type="entry name" value="Periplasmic binding protein-like II"/>
    <property type="match status" value="2"/>
</dbReference>
<dbReference type="GO" id="GO:0015689">
    <property type="term" value="P:molybdate ion transport"/>
    <property type="evidence" value="ECO:0007669"/>
    <property type="project" value="TreeGrafter"/>
</dbReference>
<sequence>MATRQLLTELTEQFELQSKYRIELESMGGVDAAKCVEAGGVFDVVILAASAINKLIDSGNILPNSRVDLVKSGVAMAVKEGARIFDISNEARVKQAVLAAKTIGYSTGPSGTYLTELFERWGIAEQVKERLVKTPPGVPVGSLVAKGEVELGFQQLSELLHLKGIVILGPLPADIQIMTHFSAGIPVNCNQQEAVKVLLSFLTSPTATEAKIRNGMAPL</sequence>
<name>W0LAW5_9GAMM</name>
<dbReference type="AlphaFoldDB" id="W0LAW5"/>
<dbReference type="PANTHER" id="PTHR30632">
    <property type="entry name" value="MOLYBDATE-BINDING PERIPLASMIC PROTEIN"/>
    <property type="match status" value="1"/>
</dbReference>
<dbReference type="Pfam" id="PF13531">
    <property type="entry name" value="SBP_bac_11"/>
    <property type="match status" value="1"/>
</dbReference>
<keyword evidence="2" id="KW-1185">Reference proteome</keyword>
<dbReference type="SUPFAM" id="SSF53850">
    <property type="entry name" value="Periplasmic binding protein-like II"/>
    <property type="match status" value="1"/>
</dbReference>
<dbReference type="GO" id="GO:0030973">
    <property type="term" value="F:molybdate ion binding"/>
    <property type="evidence" value="ECO:0007669"/>
    <property type="project" value="TreeGrafter"/>
</dbReference>
<dbReference type="PANTHER" id="PTHR30632:SF11">
    <property type="entry name" value="BLR4797 PROTEIN"/>
    <property type="match status" value="1"/>
</dbReference>
<accession>W0LAW5</accession>
<reference evidence="1 2" key="1">
    <citation type="submission" date="2014-01" db="EMBL/GenBank/DDBJ databases">
        <title>Isolation of Serratia multitudinisentens RB-25 from Ex-Landfill site.</title>
        <authorList>
            <person name="Robson E.H.J."/>
        </authorList>
    </citation>
    <scope>NUCLEOTIDE SEQUENCE [LARGE SCALE GENOMIC DNA]</scope>
    <source>
        <strain evidence="1 2">RB-25</strain>
    </source>
</reference>
<gene>
    <name evidence="1" type="ORF">Z042_07845</name>
</gene>
<dbReference type="STRING" id="1441930.Z042_07845"/>